<reference evidence="7" key="2">
    <citation type="submission" date="2020-04" db="EMBL/GenBank/DDBJ databases">
        <authorList>
            <consortium name="NCBI Genome Project"/>
        </authorList>
    </citation>
    <scope>NUCLEOTIDE SEQUENCE</scope>
    <source>
        <strain evidence="7">CBS 781.70</strain>
    </source>
</reference>
<dbReference type="GO" id="GO:0000257">
    <property type="term" value="F:nitrilase activity"/>
    <property type="evidence" value="ECO:0007669"/>
    <property type="project" value="UniProtKB-ARBA"/>
</dbReference>
<dbReference type="SUPFAM" id="SSF56317">
    <property type="entry name" value="Carbon-nitrogen hydrolase"/>
    <property type="match status" value="2"/>
</dbReference>
<feature type="active site" description="Proton acceptor" evidence="2">
    <location>
        <position position="44"/>
    </location>
</feature>
<dbReference type="AlphaFoldDB" id="A0A6G1G140"/>
<comment type="similarity">
    <text evidence="1">Belongs to the carbon-nitrogen hydrolase superfamily. Nitrilase family.</text>
</comment>
<evidence type="ECO:0000256" key="3">
    <source>
        <dbReference type="SAM" id="MobiDB-lite"/>
    </source>
</evidence>
<dbReference type="OrthoDB" id="10250282at2759"/>
<dbReference type="InterPro" id="IPR003010">
    <property type="entry name" value="C-N_Hydrolase"/>
</dbReference>
<evidence type="ECO:0000256" key="2">
    <source>
        <dbReference type="PROSITE-ProRule" id="PRU10139"/>
    </source>
</evidence>
<feature type="region of interest" description="Disordered" evidence="3">
    <location>
        <begin position="254"/>
        <end position="340"/>
    </location>
</feature>
<accession>A0A6G1G140</accession>
<organism evidence="5">
    <name type="scientific">Eremomyces bilateralis CBS 781.70</name>
    <dbReference type="NCBI Taxonomy" id="1392243"/>
    <lineage>
        <taxon>Eukaryota</taxon>
        <taxon>Fungi</taxon>
        <taxon>Dikarya</taxon>
        <taxon>Ascomycota</taxon>
        <taxon>Pezizomycotina</taxon>
        <taxon>Dothideomycetes</taxon>
        <taxon>Dothideomycetes incertae sedis</taxon>
        <taxon>Eremomycetales</taxon>
        <taxon>Eremomycetaceae</taxon>
        <taxon>Eremomyces</taxon>
    </lineage>
</organism>
<evidence type="ECO:0000259" key="4">
    <source>
        <dbReference type="PROSITE" id="PS50263"/>
    </source>
</evidence>
<dbReference type="InterPro" id="IPR036526">
    <property type="entry name" value="C-N_Hydrolase_sf"/>
</dbReference>
<reference evidence="5 7" key="1">
    <citation type="submission" date="2020-01" db="EMBL/GenBank/DDBJ databases">
        <authorList>
            <consortium name="DOE Joint Genome Institute"/>
            <person name="Haridas S."/>
            <person name="Albert R."/>
            <person name="Binder M."/>
            <person name="Bloem J."/>
            <person name="Labutti K."/>
            <person name="Salamov A."/>
            <person name="Andreopoulos B."/>
            <person name="Baker S.E."/>
            <person name="Barry K."/>
            <person name="Bills G."/>
            <person name="Bluhm B.H."/>
            <person name="Cannon C."/>
            <person name="Castanera R."/>
            <person name="Culley D.E."/>
            <person name="Daum C."/>
            <person name="Ezra D."/>
            <person name="Gonzalez J.B."/>
            <person name="Henrissat B."/>
            <person name="Kuo A."/>
            <person name="Liang C."/>
            <person name="Lipzen A."/>
            <person name="Lutzoni F."/>
            <person name="Magnuson J."/>
            <person name="Mondo S."/>
            <person name="Nolan M."/>
            <person name="Ohm R."/>
            <person name="Pangilinan J."/>
            <person name="Park H.-J."/>
            <person name="Ramirez L."/>
            <person name="Alfaro M."/>
            <person name="Sun H."/>
            <person name="Tritt A."/>
            <person name="Yoshinaga Y."/>
            <person name="Zwiers L.-H."/>
            <person name="Turgeon B.G."/>
            <person name="Goodwin S.B."/>
            <person name="Spatafora J.W."/>
            <person name="Crous P.W."/>
            <person name="Grigoriev I.V."/>
        </authorList>
    </citation>
    <scope>NUCLEOTIDE SEQUENCE</scope>
    <source>
        <strain evidence="5 7">CBS 781.70</strain>
    </source>
</reference>
<dbReference type="PROSITE" id="PS50263">
    <property type="entry name" value="CN_HYDROLASE"/>
    <property type="match status" value="1"/>
</dbReference>
<sequence length="463" mass="50208">MPKPIKLAVAQSHTLDTTSATLAALESTATLAARRGAHLVLFPEAYIGGYPRGCNFGAAIGARDPNGREQFLHYYRAAVDLGDTPQGAGGNWIDRKLPLAKGESHRGDGTREDLERIAKESGVFVVTGLIERAGGSLYCAVVYVDPEHGVLGKRRKVMPTGTERLVWAQGSASTLRAVTATLNGVKVTLAAAICWENYMPLLRHSLYSQNVNIYLSPTADGRDTWLPLMRTVAFEGRTFVLSANQCMRRKHLPNWIGGSTPTPAKPQALSPTQPIRGQRRRSTVTKTPDGFEICWPLDDKEKSGNKEAETADPVSNGNHETDNAPVSPSTTSDHPGGKRRKSIVIETPDHNEICWPAPEPHARATSPASSHRAITFTNSFDNAIHDEDEEIMSRGGSCIISPLGEVLAGPLWDVDSGENSLLIVEIDLEDCDRGRLDLDVAGHYSRSDAFKLTVEGLDLNPPP</sequence>
<dbReference type="FunFam" id="3.60.110.10:FF:000016">
    <property type="entry name" value="Nitrilase blr3397"/>
    <property type="match status" value="1"/>
</dbReference>
<dbReference type="GeneID" id="54420201"/>
<dbReference type="PANTHER" id="PTHR46044">
    <property type="entry name" value="NITRILASE"/>
    <property type="match status" value="1"/>
</dbReference>
<keyword evidence="6" id="KW-1185">Reference proteome</keyword>
<feature type="compositionally biased region" description="Basic and acidic residues" evidence="3">
    <location>
        <begin position="297"/>
        <end position="309"/>
    </location>
</feature>
<dbReference type="Pfam" id="PF00795">
    <property type="entry name" value="CN_hydrolase"/>
    <property type="match status" value="2"/>
</dbReference>
<dbReference type="InterPro" id="IPR044149">
    <property type="entry name" value="Nitrilases_CHs"/>
</dbReference>
<evidence type="ECO:0000313" key="7">
    <source>
        <dbReference type="RefSeq" id="XP_033533384.1"/>
    </source>
</evidence>
<dbReference type="Proteomes" id="UP000504638">
    <property type="component" value="Unplaced"/>
</dbReference>
<dbReference type="PROSITE" id="PS00920">
    <property type="entry name" value="NITRIL_CHT_1"/>
    <property type="match status" value="1"/>
</dbReference>
<gene>
    <name evidence="5 7" type="ORF">P152DRAFT_459220</name>
</gene>
<dbReference type="Gene3D" id="3.60.110.10">
    <property type="entry name" value="Carbon-nitrogen hydrolase"/>
    <property type="match status" value="2"/>
</dbReference>
<feature type="domain" description="CN hydrolase" evidence="4">
    <location>
        <begin position="5"/>
        <end position="428"/>
    </location>
</feature>
<feature type="compositionally biased region" description="Polar residues" evidence="3">
    <location>
        <begin position="313"/>
        <end position="333"/>
    </location>
</feature>
<proteinExistence type="inferred from homology"/>
<evidence type="ECO:0000256" key="1">
    <source>
        <dbReference type="ARBA" id="ARBA00008129"/>
    </source>
</evidence>
<dbReference type="EMBL" id="ML975160">
    <property type="protein sequence ID" value="KAF1811753.1"/>
    <property type="molecule type" value="Genomic_DNA"/>
</dbReference>
<dbReference type="RefSeq" id="XP_033533384.1">
    <property type="nucleotide sequence ID" value="XM_033679631.1"/>
</dbReference>
<evidence type="ECO:0000313" key="5">
    <source>
        <dbReference type="EMBL" id="KAF1811753.1"/>
    </source>
</evidence>
<dbReference type="PANTHER" id="PTHR46044:SF1">
    <property type="entry name" value="CN HYDROLASE DOMAIN-CONTAINING PROTEIN"/>
    <property type="match status" value="1"/>
</dbReference>
<name>A0A6G1G140_9PEZI</name>
<evidence type="ECO:0000313" key="6">
    <source>
        <dbReference type="Proteomes" id="UP000504638"/>
    </source>
</evidence>
<reference evidence="7" key="3">
    <citation type="submission" date="2025-04" db="UniProtKB">
        <authorList>
            <consortium name="RefSeq"/>
        </authorList>
    </citation>
    <scope>IDENTIFICATION</scope>
    <source>
        <strain evidence="7">CBS 781.70</strain>
    </source>
</reference>
<protein>
    <submittedName>
        <fullName evidence="5 7">Nitrilase</fullName>
    </submittedName>
</protein>
<dbReference type="GO" id="GO:0016836">
    <property type="term" value="F:hydro-lyase activity"/>
    <property type="evidence" value="ECO:0007669"/>
    <property type="project" value="UniProtKB-ARBA"/>
</dbReference>
<dbReference type="InterPro" id="IPR000132">
    <property type="entry name" value="Nitrilase/CN_hydratase_CS"/>
</dbReference>